<accession>X1QH76</accession>
<dbReference type="EMBL" id="BARW01002107">
    <property type="protein sequence ID" value="GAI67568.1"/>
    <property type="molecule type" value="Genomic_DNA"/>
</dbReference>
<dbReference type="CDD" id="cd03405">
    <property type="entry name" value="SPFH_HflC"/>
    <property type="match status" value="1"/>
</dbReference>
<dbReference type="SMART" id="SM00244">
    <property type="entry name" value="PHB"/>
    <property type="match status" value="1"/>
</dbReference>
<organism evidence="9">
    <name type="scientific">marine sediment metagenome</name>
    <dbReference type="NCBI Taxonomy" id="412755"/>
    <lineage>
        <taxon>unclassified sequences</taxon>
        <taxon>metagenomes</taxon>
        <taxon>ecological metagenomes</taxon>
    </lineage>
</organism>
<proteinExistence type="inferred from homology"/>
<dbReference type="GO" id="GO:0016020">
    <property type="term" value="C:membrane"/>
    <property type="evidence" value="ECO:0007669"/>
    <property type="project" value="UniProtKB-SubCell"/>
</dbReference>
<dbReference type="PANTHER" id="PTHR42911">
    <property type="entry name" value="MODULATOR OF FTSH PROTEASE HFLC"/>
    <property type="match status" value="1"/>
</dbReference>
<dbReference type="NCBIfam" id="TIGR01932">
    <property type="entry name" value="hflC"/>
    <property type="match status" value="1"/>
</dbReference>
<dbReference type="InterPro" id="IPR036013">
    <property type="entry name" value="Band_7/SPFH_dom_sf"/>
</dbReference>
<evidence type="ECO:0000259" key="8">
    <source>
        <dbReference type="SMART" id="SM00244"/>
    </source>
</evidence>
<evidence type="ECO:0000256" key="1">
    <source>
        <dbReference type="ARBA" id="ARBA00004370"/>
    </source>
</evidence>
<dbReference type="InterPro" id="IPR010200">
    <property type="entry name" value="HflC"/>
</dbReference>
<name>X1QH76_9ZZZZ</name>
<dbReference type="Pfam" id="PF01145">
    <property type="entry name" value="Band_7"/>
    <property type="match status" value="1"/>
</dbReference>
<keyword evidence="6" id="KW-0175">Coiled coil</keyword>
<evidence type="ECO:0000313" key="9">
    <source>
        <dbReference type="EMBL" id="GAI67568.1"/>
    </source>
</evidence>
<evidence type="ECO:0000256" key="5">
    <source>
        <dbReference type="ARBA" id="ARBA00023136"/>
    </source>
</evidence>
<dbReference type="PIRSF" id="PIRSF005651">
    <property type="entry name" value="HflC"/>
    <property type="match status" value="1"/>
</dbReference>
<keyword evidence="5 7" id="KW-0472">Membrane</keyword>
<protein>
    <recommendedName>
        <fullName evidence="8">Band 7 domain-containing protein</fullName>
    </recommendedName>
</protein>
<keyword evidence="4 7" id="KW-1133">Transmembrane helix</keyword>
<evidence type="ECO:0000256" key="7">
    <source>
        <dbReference type="SAM" id="Phobius"/>
    </source>
</evidence>
<dbReference type="PANTHER" id="PTHR42911:SF1">
    <property type="entry name" value="MODULATOR OF FTSH PROTEASE HFLC"/>
    <property type="match status" value="1"/>
</dbReference>
<dbReference type="SUPFAM" id="SSF117892">
    <property type="entry name" value="Band 7/SPFH domain"/>
    <property type="match status" value="1"/>
</dbReference>
<evidence type="ECO:0000256" key="3">
    <source>
        <dbReference type="ARBA" id="ARBA00022692"/>
    </source>
</evidence>
<dbReference type="InterPro" id="IPR001107">
    <property type="entry name" value="Band_7"/>
</dbReference>
<comment type="subcellular location">
    <subcellularLocation>
        <location evidence="1">Membrane</location>
    </subcellularLocation>
</comment>
<gene>
    <name evidence="9" type="ORF">S12H4_06123</name>
</gene>
<comment type="similarity">
    <text evidence="2">Belongs to the band 7/mec-2 family. HflC subfamily.</text>
</comment>
<evidence type="ECO:0000256" key="4">
    <source>
        <dbReference type="ARBA" id="ARBA00022989"/>
    </source>
</evidence>
<dbReference type="Gene3D" id="3.30.479.30">
    <property type="entry name" value="Band 7 domain"/>
    <property type="match status" value="1"/>
</dbReference>
<keyword evidence="3 7" id="KW-0812">Transmembrane</keyword>
<evidence type="ECO:0000256" key="6">
    <source>
        <dbReference type="SAM" id="Coils"/>
    </source>
</evidence>
<feature type="transmembrane region" description="Helical" evidence="7">
    <location>
        <begin position="6"/>
        <end position="27"/>
    </location>
</feature>
<feature type="coiled-coil region" evidence="6">
    <location>
        <begin position="134"/>
        <end position="168"/>
    </location>
</feature>
<feature type="domain" description="Band 7" evidence="8">
    <location>
        <begin position="22"/>
        <end position="213"/>
    </location>
</feature>
<sequence>MKQAVFILIAIAIIAVLLAISGVLYIIDETRQVVITQFGKPIGEPVTEAGLHFKMPFIQQANYFEKRVLEWDGTPNQIPTKDKRYIWVDTTARWKIVDALKFLQSVGNEIGAHARLDDIIDSATRDSITSHKLVEVARNTNRILKEQQEAEEDRMKQSEEELEKIKIGREILTRGILREASKIVPQYGIELIDVRIKRINYVSDVQKKVFDRMISERKRAAEQYRSEGQGKKAEIEGRRGKELNQIRSEAYKIAEEIKGKADAEAIDIYANAYNKDPEFYSFLRTLETYKNTIDANTTVILSTDSEYLQYLKDTTTE</sequence>
<reference evidence="9" key="1">
    <citation type="journal article" date="2014" name="Front. Microbiol.">
        <title>High frequency of phylogenetically diverse reductive dehalogenase-homologous genes in deep subseafloor sedimentary metagenomes.</title>
        <authorList>
            <person name="Kawai M."/>
            <person name="Futagami T."/>
            <person name="Toyoda A."/>
            <person name="Takaki Y."/>
            <person name="Nishi S."/>
            <person name="Hori S."/>
            <person name="Arai W."/>
            <person name="Tsubouchi T."/>
            <person name="Morono Y."/>
            <person name="Uchiyama I."/>
            <person name="Ito T."/>
            <person name="Fujiyama A."/>
            <person name="Inagaki F."/>
            <person name="Takami H."/>
        </authorList>
    </citation>
    <scope>NUCLEOTIDE SEQUENCE</scope>
    <source>
        <strain evidence="9">Expedition CK06-06</strain>
    </source>
</reference>
<evidence type="ECO:0000256" key="2">
    <source>
        <dbReference type="ARBA" id="ARBA00007862"/>
    </source>
</evidence>
<dbReference type="AlphaFoldDB" id="X1QH76"/>
<comment type="caution">
    <text evidence="9">The sequence shown here is derived from an EMBL/GenBank/DDBJ whole genome shotgun (WGS) entry which is preliminary data.</text>
</comment>